<proteinExistence type="predicted"/>
<dbReference type="EMBL" id="BAAANL010000003">
    <property type="protein sequence ID" value="GAA1860339.1"/>
    <property type="molecule type" value="Genomic_DNA"/>
</dbReference>
<name>A0ABP4ZNH5_9MICO</name>
<dbReference type="PROSITE" id="PS51186">
    <property type="entry name" value="GNAT"/>
    <property type="match status" value="1"/>
</dbReference>
<comment type="caution">
    <text evidence="2">The sequence shown here is derived from an EMBL/GenBank/DDBJ whole genome shotgun (WGS) entry which is preliminary data.</text>
</comment>
<evidence type="ECO:0000313" key="2">
    <source>
        <dbReference type="EMBL" id="GAA1860339.1"/>
    </source>
</evidence>
<reference evidence="3" key="1">
    <citation type="journal article" date="2019" name="Int. J. Syst. Evol. Microbiol.">
        <title>The Global Catalogue of Microorganisms (GCM) 10K type strain sequencing project: providing services to taxonomists for standard genome sequencing and annotation.</title>
        <authorList>
            <consortium name="The Broad Institute Genomics Platform"/>
            <consortium name="The Broad Institute Genome Sequencing Center for Infectious Disease"/>
            <person name="Wu L."/>
            <person name="Ma J."/>
        </authorList>
    </citation>
    <scope>NUCLEOTIDE SEQUENCE [LARGE SCALE GENOMIC DNA]</scope>
    <source>
        <strain evidence="3">JCM 14326</strain>
    </source>
</reference>
<dbReference type="RefSeq" id="WP_344101643.1">
    <property type="nucleotide sequence ID" value="NZ_BAAANL010000003.1"/>
</dbReference>
<dbReference type="Pfam" id="PF00583">
    <property type="entry name" value="Acetyltransf_1"/>
    <property type="match status" value="1"/>
</dbReference>
<gene>
    <name evidence="2" type="ORF">GCM10009751_17380</name>
</gene>
<protein>
    <recommendedName>
        <fullName evidence="1">N-acetyltransferase domain-containing protein</fullName>
    </recommendedName>
</protein>
<feature type="domain" description="N-acetyltransferase" evidence="1">
    <location>
        <begin position="16"/>
        <end position="171"/>
    </location>
</feature>
<keyword evidence="3" id="KW-1185">Reference proteome</keyword>
<organism evidence="2 3">
    <name type="scientific">Myceligenerans crystallogenes</name>
    <dbReference type="NCBI Taxonomy" id="316335"/>
    <lineage>
        <taxon>Bacteria</taxon>
        <taxon>Bacillati</taxon>
        <taxon>Actinomycetota</taxon>
        <taxon>Actinomycetes</taxon>
        <taxon>Micrococcales</taxon>
        <taxon>Promicromonosporaceae</taxon>
        <taxon>Myceligenerans</taxon>
    </lineage>
</organism>
<dbReference type="Gene3D" id="3.40.630.30">
    <property type="match status" value="1"/>
</dbReference>
<accession>A0ABP4ZNH5</accession>
<evidence type="ECO:0000259" key="1">
    <source>
        <dbReference type="PROSITE" id="PS51186"/>
    </source>
</evidence>
<dbReference type="SUPFAM" id="SSF55729">
    <property type="entry name" value="Acyl-CoA N-acyltransferases (Nat)"/>
    <property type="match status" value="1"/>
</dbReference>
<dbReference type="PANTHER" id="PTHR43415">
    <property type="entry name" value="SPERMIDINE N(1)-ACETYLTRANSFERASE"/>
    <property type="match status" value="1"/>
</dbReference>
<dbReference type="InterPro" id="IPR016181">
    <property type="entry name" value="Acyl_CoA_acyltransferase"/>
</dbReference>
<evidence type="ECO:0000313" key="3">
    <source>
        <dbReference type="Proteomes" id="UP001501094"/>
    </source>
</evidence>
<dbReference type="PANTHER" id="PTHR43415:SF3">
    <property type="entry name" value="GNAT-FAMILY ACETYLTRANSFERASE"/>
    <property type="match status" value="1"/>
</dbReference>
<dbReference type="InterPro" id="IPR000182">
    <property type="entry name" value="GNAT_dom"/>
</dbReference>
<dbReference type="Proteomes" id="UP001501094">
    <property type="component" value="Unassembled WGS sequence"/>
</dbReference>
<sequence>MTHDTMPDLWLNHDGVGLGPLREDLTHLYWEWENSIPVMAGYGRQTPESLAGRTAGLESQMRYTDGQTRFTIYREADGTWQPVGMTSLVIDHRFRSAEFFIYLAEQGRGHGVGTTATTMVLDWAFHVTQLRSVYLSVIANNTTAIRAYEKAGFRTIGTRRQSNWWLGQPADEIFMDAIPQDYPGPRLVEATVLGTRTGTREQENAR</sequence>